<dbReference type="VEuPathDB" id="FungiDB:HMPREF1541_07009"/>
<evidence type="ECO:0000256" key="1">
    <source>
        <dbReference type="SAM" id="MobiDB-lite"/>
    </source>
</evidence>
<evidence type="ECO:0000313" key="2">
    <source>
        <dbReference type="EMBL" id="ETN38967.1"/>
    </source>
</evidence>
<organism evidence="2 3">
    <name type="scientific">Cyphellophora europaea (strain CBS 101466)</name>
    <name type="common">Phialophora europaea</name>
    <dbReference type="NCBI Taxonomy" id="1220924"/>
    <lineage>
        <taxon>Eukaryota</taxon>
        <taxon>Fungi</taxon>
        <taxon>Dikarya</taxon>
        <taxon>Ascomycota</taxon>
        <taxon>Pezizomycotina</taxon>
        <taxon>Eurotiomycetes</taxon>
        <taxon>Chaetothyriomycetidae</taxon>
        <taxon>Chaetothyriales</taxon>
        <taxon>Cyphellophoraceae</taxon>
        <taxon>Cyphellophora</taxon>
    </lineage>
</organism>
<dbReference type="RefSeq" id="XP_008719556.1">
    <property type="nucleotide sequence ID" value="XM_008721334.1"/>
</dbReference>
<reference evidence="2 3" key="1">
    <citation type="submission" date="2013-03" db="EMBL/GenBank/DDBJ databases">
        <title>The Genome Sequence of Phialophora europaea CBS 101466.</title>
        <authorList>
            <consortium name="The Broad Institute Genomics Platform"/>
            <person name="Cuomo C."/>
            <person name="de Hoog S."/>
            <person name="Gorbushina A."/>
            <person name="Walker B."/>
            <person name="Young S.K."/>
            <person name="Zeng Q."/>
            <person name="Gargeya S."/>
            <person name="Fitzgerald M."/>
            <person name="Haas B."/>
            <person name="Abouelleil A."/>
            <person name="Allen A.W."/>
            <person name="Alvarado L."/>
            <person name="Arachchi H.M."/>
            <person name="Berlin A.M."/>
            <person name="Chapman S.B."/>
            <person name="Gainer-Dewar J."/>
            <person name="Goldberg J."/>
            <person name="Griggs A."/>
            <person name="Gujja S."/>
            <person name="Hansen M."/>
            <person name="Howarth C."/>
            <person name="Imamovic A."/>
            <person name="Ireland A."/>
            <person name="Larimer J."/>
            <person name="McCowan C."/>
            <person name="Murphy C."/>
            <person name="Pearson M."/>
            <person name="Poon T.W."/>
            <person name="Priest M."/>
            <person name="Roberts A."/>
            <person name="Saif S."/>
            <person name="Shea T."/>
            <person name="Sisk P."/>
            <person name="Sykes S."/>
            <person name="Wortman J."/>
            <person name="Nusbaum C."/>
            <person name="Birren B."/>
        </authorList>
    </citation>
    <scope>NUCLEOTIDE SEQUENCE [LARGE SCALE GENOMIC DNA]</scope>
    <source>
        <strain evidence="2 3">CBS 101466</strain>
    </source>
</reference>
<accession>W2RR94</accession>
<feature type="compositionally biased region" description="Polar residues" evidence="1">
    <location>
        <begin position="53"/>
        <end position="84"/>
    </location>
</feature>
<gene>
    <name evidence="2" type="ORF">HMPREF1541_07009</name>
</gene>
<feature type="compositionally biased region" description="Pro residues" evidence="1">
    <location>
        <begin position="1"/>
        <end position="14"/>
    </location>
</feature>
<protein>
    <submittedName>
        <fullName evidence="2">Uncharacterized protein</fullName>
    </submittedName>
</protein>
<feature type="region of interest" description="Disordered" evidence="1">
    <location>
        <begin position="1"/>
        <end position="105"/>
    </location>
</feature>
<sequence>MAPPKTPPPSPALPPQSASHGPNSRNLPSHQTRTIDIELALAFPGLVHESDPQSDPQSGMAASTSAPHAQPSRRTSTSAHSNATDKAPTCSVLADTDREPSPQPPAQWRLCAALIAGLFQQSLSSGLIMTYGTILSY</sequence>
<evidence type="ECO:0000313" key="3">
    <source>
        <dbReference type="Proteomes" id="UP000030752"/>
    </source>
</evidence>
<dbReference type="Proteomes" id="UP000030752">
    <property type="component" value="Unassembled WGS sequence"/>
</dbReference>
<feature type="compositionally biased region" description="Polar residues" evidence="1">
    <location>
        <begin position="20"/>
        <end position="34"/>
    </location>
</feature>
<proteinExistence type="predicted"/>
<dbReference type="InParanoid" id="W2RR94"/>
<dbReference type="HOGENOM" id="CLU_1865045_0_0_1"/>
<dbReference type="AlphaFoldDB" id="W2RR94"/>
<dbReference type="EMBL" id="KB822722">
    <property type="protein sequence ID" value="ETN38967.1"/>
    <property type="molecule type" value="Genomic_DNA"/>
</dbReference>
<name>W2RR94_CYPE1</name>
<keyword evidence="3" id="KW-1185">Reference proteome</keyword>
<dbReference type="GeneID" id="19974348"/>